<proteinExistence type="predicted"/>
<evidence type="ECO:0000313" key="1">
    <source>
        <dbReference type="EMBL" id="RIB18033.1"/>
    </source>
</evidence>
<dbReference type="OrthoDB" id="2403152at2759"/>
<sequence>MSSTFGCTSGRIYSISERVYNDGYKGLNDYLNQHTTKSFWSFLFHCRDMIIDTTTSATSNWKDLNNAWNTRFINKAQTLLNPEEFKILKDKGNSDQERYAKNLEVCWDKVIHESNLKRDILEYKQEKE</sequence>
<protein>
    <submittedName>
        <fullName evidence="1">Uncharacterized protein</fullName>
    </submittedName>
</protein>
<name>A0A397VDD7_9GLOM</name>
<reference evidence="1 2" key="1">
    <citation type="submission" date="2018-06" db="EMBL/GenBank/DDBJ databases">
        <title>Comparative genomics reveals the genomic features of Rhizophagus irregularis, R. cerebriforme, R. diaphanum and Gigaspora rosea, and their symbiotic lifestyle signature.</title>
        <authorList>
            <person name="Morin E."/>
            <person name="San Clemente H."/>
            <person name="Chen E.C.H."/>
            <person name="De La Providencia I."/>
            <person name="Hainaut M."/>
            <person name="Kuo A."/>
            <person name="Kohler A."/>
            <person name="Murat C."/>
            <person name="Tang N."/>
            <person name="Roy S."/>
            <person name="Loubradou J."/>
            <person name="Henrissat B."/>
            <person name="Grigoriev I.V."/>
            <person name="Corradi N."/>
            <person name="Roux C."/>
            <person name="Martin F.M."/>
        </authorList>
    </citation>
    <scope>NUCLEOTIDE SEQUENCE [LARGE SCALE GENOMIC DNA]</scope>
    <source>
        <strain evidence="1 2">DAOM 194757</strain>
    </source>
</reference>
<dbReference type="AlphaFoldDB" id="A0A397VDD7"/>
<evidence type="ECO:0000313" key="2">
    <source>
        <dbReference type="Proteomes" id="UP000266673"/>
    </source>
</evidence>
<accession>A0A397VDD7</accession>
<dbReference type="EMBL" id="QKWP01000566">
    <property type="protein sequence ID" value="RIB18033.1"/>
    <property type="molecule type" value="Genomic_DNA"/>
</dbReference>
<dbReference type="Proteomes" id="UP000266673">
    <property type="component" value="Unassembled WGS sequence"/>
</dbReference>
<keyword evidence="2" id="KW-1185">Reference proteome</keyword>
<organism evidence="1 2">
    <name type="scientific">Gigaspora rosea</name>
    <dbReference type="NCBI Taxonomy" id="44941"/>
    <lineage>
        <taxon>Eukaryota</taxon>
        <taxon>Fungi</taxon>
        <taxon>Fungi incertae sedis</taxon>
        <taxon>Mucoromycota</taxon>
        <taxon>Glomeromycotina</taxon>
        <taxon>Glomeromycetes</taxon>
        <taxon>Diversisporales</taxon>
        <taxon>Gigasporaceae</taxon>
        <taxon>Gigaspora</taxon>
    </lineage>
</organism>
<gene>
    <name evidence="1" type="ORF">C2G38_2185717</name>
</gene>
<comment type="caution">
    <text evidence="1">The sequence shown here is derived from an EMBL/GenBank/DDBJ whole genome shotgun (WGS) entry which is preliminary data.</text>
</comment>